<evidence type="ECO:0000256" key="7">
    <source>
        <dbReference type="ARBA" id="ARBA00022553"/>
    </source>
</evidence>
<proteinExistence type="predicted"/>
<evidence type="ECO:0000256" key="18">
    <source>
        <dbReference type="ARBA" id="ARBA00023016"/>
    </source>
</evidence>
<keyword evidence="12" id="KW-0378">Hydrolase</keyword>
<evidence type="ECO:0000256" key="23">
    <source>
        <dbReference type="SAM" id="MobiDB-lite"/>
    </source>
</evidence>
<dbReference type="GO" id="GO:0000155">
    <property type="term" value="F:phosphorelay sensor kinase activity"/>
    <property type="evidence" value="ECO:0007669"/>
    <property type="project" value="InterPro"/>
</dbReference>
<evidence type="ECO:0000313" key="28">
    <source>
        <dbReference type="Proteomes" id="UP001142400"/>
    </source>
</evidence>
<dbReference type="RefSeq" id="WP_257633819.1">
    <property type="nucleotide sequence ID" value="NZ_JANIIC010000041.1"/>
</dbReference>
<dbReference type="PANTHER" id="PTHR44936:SF9">
    <property type="entry name" value="SENSOR PROTEIN CREC"/>
    <property type="match status" value="1"/>
</dbReference>
<dbReference type="SMART" id="SM00388">
    <property type="entry name" value="HisKA"/>
    <property type="match status" value="1"/>
</dbReference>
<dbReference type="Gene3D" id="3.30.565.10">
    <property type="entry name" value="Histidine kinase-like ATPase, C-terminal domain"/>
    <property type="match status" value="1"/>
</dbReference>
<keyword evidence="24" id="KW-0472">Membrane</keyword>
<keyword evidence="28" id="KW-1185">Reference proteome</keyword>
<dbReference type="CDD" id="cd06225">
    <property type="entry name" value="HAMP"/>
    <property type="match status" value="1"/>
</dbReference>
<keyword evidence="6" id="KW-1003">Cell membrane</keyword>
<keyword evidence="11 27" id="KW-0418">Kinase</keyword>
<evidence type="ECO:0000256" key="20">
    <source>
        <dbReference type="ARBA" id="ARBA00023211"/>
    </source>
</evidence>
<dbReference type="InterPro" id="IPR003661">
    <property type="entry name" value="HisK_dim/P_dom"/>
</dbReference>
<dbReference type="Pfam" id="PF00512">
    <property type="entry name" value="HisKA"/>
    <property type="match status" value="1"/>
</dbReference>
<dbReference type="SUPFAM" id="SSF158472">
    <property type="entry name" value="HAMP domain-like"/>
    <property type="match status" value="1"/>
</dbReference>
<feature type="domain" description="Histidine kinase" evidence="25">
    <location>
        <begin position="249"/>
        <end position="441"/>
    </location>
</feature>
<evidence type="ECO:0000256" key="15">
    <source>
        <dbReference type="ARBA" id="ARBA00022912"/>
    </source>
</evidence>
<name>A0A9X2RW80_STRMQ</name>
<keyword evidence="14" id="KW-0460">Magnesium</keyword>
<dbReference type="InterPro" id="IPR003594">
    <property type="entry name" value="HATPase_dom"/>
</dbReference>
<protein>
    <recommendedName>
        <fullName evidence="21">Signal transduction histidine-protein kinase/phosphatase MprB</fullName>
        <ecNumber evidence="5">2.7.13.3</ecNumber>
    </recommendedName>
    <alternativeName>
        <fullName evidence="22">Mycobacterial persistence regulator B</fullName>
    </alternativeName>
</protein>
<dbReference type="InterPro" id="IPR050980">
    <property type="entry name" value="2C_sensor_his_kinase"/>
</dbReference>
<dbReference type="Pfam" id="PF02518">
    <property type="entry name" value="HATPase_c"/>
    <property type="match status" value="1"/>
</dbReference>
<evidence type="ECO:0000256" key="19">
    <source>
        <dbReference type="ARBA" id="ARBA00023026"/>
    </source>
</evidence>
<dbReference type="Proteomes" id="UP001142400">
    <property type="component" value="Unassembled WGS sequence"/>
</dbReference>
<evidence type="ECO:0000256" key="5">
    <source>
        <dbReference type="ARBA" id="ARBA00012438"/>
    </source>
</evidence>
<dbReference type="InterPro" id="IPR004358">
    <property type="entry name" value="Sig_transdc_His_kin-like_C"/>
</dbReference>
<accession>A0A9X2RW80</accession>
<keyword evidence="9 24" id="KW-0812">Transmembrane</keyword>
<comment type="subcellular location">
    <subcellularLocation>
        <location evidence="4">Cell membrane</location>
        <topology evidence="4">Multi-pass membrane protein</topology>
    </subcellularLocation>
</comment>
<keyword evidence="20" id="KW-0464">Manganese</keyword>
<dbReference type="SMART" id="SM00387">
    <property type="entry name" value="HATPase_c"/>
    <property type="match status" value="1"/>
</dbReference>
<evidence type="ECO:0000259" key="26">
    <source>
        <dbReference type="PROSITE" id="PS50885"/>
    </source>
</evidence>
<keyword evidence="13" id="KW-0067">ATP-binding</keyword>
<evidence type="ECO:0000256" key="12">
    <source>
        <dbReference type="ARBA" id="ARBA00022801"/>
    </source>
</evidence>
<dbReference type="SMART" id="SM00304">
    <property type="entry name" value="HAMP"/>
    <property type="match status" value="1"/>
</dbReference>
<dbReference type="GO" id="GO:0005524">
    <property type="term" value="F:ATP binding"/>
    <property type="evidence" value="ECO:0007669"/>
    <property type="project" value="UniProtKB-KW"/>
</dbReference>
<evidence type="ECO:0000256" key="1">
    <source>
        <dbReference type="ARBA" id="ARBA00000085"/>
    </source>
</evidence>
<dbReference type="InterPro" id="IPR036097">
    <property type="entry name" value="HisK_dim/P_sf"/>
</dbReference>
<dbReference type="Gene3D" id="6.10.340.10">
    <property type="match status" value="1"/>
</dbReference>
<dbReference type="PANTHER" id="PTHR44936">
    <property type="entry name" value="SENSOR PROTEIN CREC"/>
    <property type="match status" value="1"/>
</dbReference>
<keyword evidence="15" id="KW-0904">Protein phosphatase</keyword>
<feature type="domain" description="HAMP" evidence="26">
    <location>
        <begin position="191"/>
        <end position="241"/>
    </location>
</feature>
<evidence type="ECO:0000256" key="11">
    <source>
        <dbReference type="ARBA" id="ARBA00022777"/>
    </source>
</evidence>
<evidence type="ECO:0000259" key="25">
    <source>
        <dbReference type="PROSITE" id="PS50109"/>
    </source>
</evidence>
<evidence type="ECO:0000256" key="13">
    <source>
        <dbReference type="ARBA" id="ARBA00022840"/>
    </source>
</evidence>
<keyword evidence="17" id="KW-0902">Two-component regulatory system</keyword>
<dbReference type="CDD" id="cd00082">
    <property type="entry name" value="HisKA"/>
    <property type="match status" value="1"/>
</dbReference>
<evidence type="ECO:0000256" key="4">
    <source>
        <dbReference type="ARBA" id="ARBA00004651"/>
    </source>
</evidence>
<feature type="transmembrane region" description="Helical" evidence="24">
    <location>
        <begin position="167"/>
        <end position="186"/>
    </location>
</feature>
<organism evidence="27 28">
    <name type="scientific">Streptomyces malaysiensis subsp. samsunensis</name>
    <dbReference type="NCBI Taxonomy" id="459658"/>
    <lineage>
        <taxon>Bacteria</taxon>
        <taxon>Bacillati</taxon>
        <taxon>Actinomycetota</taxon>
        <taxon>Actinomycetes</taxon>
        <taxon>Kitasatosporales</taxon>
        <taxon>Streptomycetaceae</taxon>
        <taxon>Streptomyces</taxon>
        <taxon>Streptomyces violaceusniger group</taxon>
    </lineage>
</organism>
<keyword evidence="16 24" id="KW-1133">Transmembrane helix</keyword>
<dbReference type="EC" id="2.7.13.3" evidence="5"/>
<comment type="cofactor">
    <cofactor evidence="2">
        <name>Mn(2+)</name>
        <dbReference type="ChEBI" id="CHEBI:29035"/>
    </cofactor>
</comment>
<dbReference type="PROSITE" id="PS50109">
    <property type="entry name" value="HIS_KIN"/>
    <property type="match status" value="1"/>
</dbReference>
<evidence type="ECO:0000256" key="17">
    <source>
        <dbReference type="ARBA" id="ARBA00023012"/>
    </source>
</evidence>
<comment type="caution">
    <text evidence="27">The sequence shown here is derived from an EMBL/GenBank/DDBJ whole genome shotgun (WGS) entry which is preliminary data.</text>
</comment>
<dbReference type="InterPro" id="IPR036890">
    <property type="entry name" value="HATPase_C_sf"/>
</dbReference>
<dbReference type="PRINTS" id="PR00344">
    <property type="entry name" value="BCTRLSENSOR"/>
</dbReference>
<comment type="catalytic activity">
    <reaction evidence="1">
        <text>ATP + protein L-histidine = ADP + protein N-phospho-L-histidine.</text>
        <dbReference type="EC" id="2.7.13.3"/>
    </reaction>
</comment>
<evidence type="ECO:0000256" key="24">
    <source>
        <dbReference type="SAM" id="Phobius"/>
    </source>
</evidence>
<dbReference type="GO" id="GO:0005886">
    <property type="term" value="C:plasma membrane"/>
    <property type="evidence" value="ECO:0007669"/>
    <property type="project" value="UniProtKB-SubCell"/>
</dbReference>
<evidence type="ECO:0000256" key="21">
    <source>
        <dbReference type="ARBA" id="ARBA00040454"/>
    </source>
</evidence>
<evidence type="ECO:0000256" key="8">
    <source>
        <dbReference type="ARBA" id="ARBA00022679"/>
    </source>
</evidence>
<dbReference type="SUPFAM" id="SSF47384">
    <property type="entry name" value="Homodimeric domain of signal transducing histidine kinase"/>
    <property type="match status" value="1"/>
</dbReference>
<sequence length="446" mass="47827">MPSAPALLNRHSLRWKFALLVTLACCATALTIGILVHNSTRDRSMHDGAVKALDALSQVLDEYEQTGTPPVGAVTNTEVMPDPLVRRLRSSPRPGRVLPGSEIPKASSTAGTAHDRRVTADEEVTWYDGNPNRPRMWAARTYHGDPLATSVDMTPDLLTRQALDRHMWKYALVALAVIVPLSLLLAELPHRRLRHVARTARRIADGDLTSRISAGGGRGDEIREISTALDAMADSLHGRLKAEQRFTADVAHELRTPLMGLVTASGLLDEGEAADLVRNRVEALRTLVEELLEISRLDAGAESAELRPVPLAEVVADSLARTGLPVRFAPTAAPLAETDPRRLDRIVTNLVVNAHRHGGGLVEVRVTATTVTVRDHGPGFPAELLAQGPQRFRTGSVERGRGHGLGLTIALGQAQVIGAGLDFANAPDGGAVATLRLPAASRSART</sequence>
<evidence type="ECO:0000256" key="6">
    <source>
        <dbReference type="ARBA" id="ARBA00022475"/>
    </source>
</evidence>
<keyword evidence="10" id="KW-0547">Nucleotide-binding</keyword>
<dbReference type="GO" id="GO:0004721">
    <property type="term" value="F:phosphoprotein phosphatase activity"/>
    <property type="evidence" value="ECO:0007669"/>
    <property type="project" value="UniProtKB-KW"/>
</dbReference>
<reference evidence="27" key="1">
    <citation type="submission" date="2022-06" db="EMBL/GenBank/DDBJ databases">
        <title>WGS of actinobacteria.</title>
        <authorList>
            <person name="Thawai C."/>
        </authorList>
    </citation>
    <scope>NUCLEOTIDE SEQUENCE</scope>
    <source>
        <strain evidence="27">DSM 42010</strain>
    </source>
</reference>
<evidence type="ECO:0000256" key="16">
    <source>
        <dbReference type="ARBA" id="ARBA00022989"/>
    </source>
</evidence>
<feature type="region of interest" description="Disordered" evidence="23">
    <location>
        <begin position="88"/>
        <end position="115"/>
    </location>
</feature>
<dbReference type="InterPro" id="IPR003660">
    <property type="entry name" value="HAMP_dom"/>
</dbReference>
<keyword evidence="7" id="KW-0597">Phosphoprotein</keyword>
<evidence type="ECO:0000256" key="14">
    <source>
        <dbReference type="ARBA" id="ARBA00022842"/>
    </source>
</evidence>
<comment type="cofactor">
    <cofactor evidence="3">
        <name>Mg(2+)</name>
        <dbReference type="ChEBI" id="CHEBI:18420"/>
    </cofactor>
</comment>
<evidence type="ECO:0000256" key="9">
    <source>
        <dbReference type="ARBA" id="ARBA00022692"/>
    </source>
</evidence>
<evidence type="ECO:0000256" key="10">
    <source>
        <dbReference type="ARBA" id="ARBA00022741"/>
    </source>
</evidence>
<gene>
    <name evidence="27" type="ORF">NQU54_30220</name>
</gene>
<evidence type="ECO:0000313" key="27">
    <source>
        <dbReference type="EMBL" id="MCQ8833216.1"/>
    </source>
</evidence>
<dbReference type="Pfam" id="PF00672">
    <property type="entry name" value="HAMP"/>
    <property type="match status" value="1"/>
</dbReference>
<feature type="transmembrane region" description="Helical" evidence="24">
    <location>
        <begin position="17"/>
        <end position="36"/>
    </location>
</feature>
<dbReference type="PROSITE" id="PS50885">
    <property type="entry name" value="HAMP"/>
    <property type="match status" value="1"/>
</dbReference>
<evidence type="ECO:0000256" key="22">
    <source>
        <dbReference type="ARBA" id="ARBA00041776"/>
    </source>
</evidence>
<dbReference type="InterPro" id="IPR005467">
    <property type="entry name" value="His_kinase_dom"/>
</dbReference>
<dbReference type="EMBL" id="JANIIC010000041">
    <property type="protein sequence ID" value="MCQ8833216.1"/>
    <property type="molecule type" value="Genomic_DNA"/>
</dbReference>
<evidence type="ECO:0000256" key="2">
    <source>
        <dbReference type="ARBA" id="ARBA00001936"/>
    </source>
</evidence>
<keyword evidence="18" id="KW-0346">Stress response</keyword>
<keyword evidence="19" id="KW-0843">Virulence</keyword>
<dbReference type="SUPFAM" id="SSF55874">
    <property type="entry name" value="ATPase domain of HSP90 chaperone/DNA topoisomerase II/histidine kinase"/>
    <property type="match status" value="1"/>
</dbReference>
<evidence type="ECO:0000256" key="3">
    <source>
        <dbReference type="ARBA" id="ARBA00001946"/>
    </source>
</evidence>
<keyword evidence="8" id="KW-0808">Transferase</keyword>
<dbReference type="Gene3D" id="1.10.287.130">
    <property type="match status" value="1"/>
</dbReference>
<dbReference type="AlphaFoldDB" id="A0A9X2RW80"/>
<feature type="compositionally biased region" description="Low complexity" evidence="23">
    <location>
        <begin position="91"/>
        <end position="101"/>
    </location>
</feature>